<keyword evidence="1" id="KW-0732">Signal</keyword>
<evidence type="ECO:0000313" key="3">
    <source>
        <dbReference type="Proteomes" id="UP000308652"/>
    </source>
</evidence>
<dbReference type="EMBL" id="ML213596">
    <property type="protein sequence ID" value="TFK40470.1"/>
    <property type="molecule type" value="Genomic_DNA"/>
</dbReference>
<feature type="chain" id="PRO_5022697416" evidence="1">
    <location>
        <begin position="19"/>
        <end position="322"/>
    </location>
</feature>
<dbReference type="STRING" id="68775.A0A5C3M579"/>
<feature type="signal peptide" evidence="1">
    <location>
        <begin position="1"/>
        <end position="18"/>
    </location>
</feature>
<dbReference type="OrthoDB" id="3010635at2759"/>
<evidence type="ECO:0000256" key="1">
    <source>
        <dbReference type="SAM" id="SignalP"/>
    </source>
</evidence>
<protein>
    <submittedName>
        <fullName evidence="2">Uncharacterized protein</fullName>
    </submittedName>
</protein>
<dbReference type="Proteomes" id="UP000308652">
    <property type="component" value="Unassembled WGS sequence"/>
</dbReference>
<sequence length="322" mass="34849">MIFILFSAFLLCLQLVTAIPLTHTSAKSDSRISHIAHNTLTRRYFADRSDGSLYGEYSGATLKRNLGGLERRDAGNSCTNLSVEEAKELPGWSKLEQYAKDTWGTRSWNIVTNPNEYLDRGATACVDGGVVRVQMDGEPTCNENKGIISGSMIGTNGSVKLSYGQGYSSSASWSVTKTTSLATAAILTAGVEIPDIVKIGGSVTTTTTFENPNVKGFETEVNNMISQEMIMDQPDGKTCVGTINTKSCNVGGKGSIRTVASGFVWFNYDDKRAPNNDPEGGEHYKYAANIESVLSLDERSGWVDFRGSMQADVKTDYSAKCT</sequence>
<keyword evidence="3" id="KW-1185">Reference proteome</keyword>
<accession>A0A5C3M579</accession>
<proteinExistence type="predicted"/>
<gene>
    <name evidence="2" type="ORF">BDQ12DRAFT_679475</name>
</gene>
<dbReference type="AlphaFoldDB" id="A0A5C3M579"/>
<organism evidence="2 3">
    <name type="scientific">Crucibulum laeve</name>
    <dbReference type="NCBI Taxonomy" id="68775"/>
    <lineage>
        <taxon>Eukaryota</taxon>
        <taxon>Fungi</taxon>
        <taxon>Dikarya</taxon>
        <taxon>Basidiomycota</taxon>
        <taxon>Agaricomycotina</taxon>
        <taxon>Agaricomycetes</taxon>
        <taxon>Agaricomycetidae</taxon>
        <taxon>Agaricales</taxon>
        <taxon>Agaricineae</taxon>
        <taxon>Nidulariaceae</taxon>
        <taxon>Crucibulum</taxon>
    </lineage>
</organism>
<reference evidence="2 3" key="1">
    <citation type="journal article" date="2019" name="Nat. Ecol. Evol.">
        <title>Megaphylogeny resolves global patterns of mushroom evolution.</title>
        <authorList>
            <person name="Varga T."/>
            <person name="Krizsan K."/>
            <person name="Foldi C."/>
            <person name="Dima B."/>
            <person name="Sanchez-Garcia M."/>
            <person name="Sanchez-Ramirez S."/>
            <person name="Szollosi G.J."/>
            <person name="Szarkandi J.G."/>
            <person name="Papp V."/>
            <person name="Albert L."/>
            <person name="Andreopoulos W."/>
            <person name="Angelini C."/>
            <person name="Antonin V."/>
            <person name="Barry K.W."/>
            <person name="Bougher N.L."/>
            <person name="Buchanan P."/>
            <person name="Buyck B."/>
            <person name="Bense V."/>
            <person name="Catcheside P."/>
            <person name="Chovatia M."/>
            <person name="Cooper J."/>
            <person name="Damon W."/>
            <person name="Desjardin D."/>
            <person name="Finy P."/>
            <person name="Geml J."/>
            <person name="Haridas S."/>
            <person name="Hughes K."/>
            <person name="Justo A."/>
            <person name="Karasinski D."/>
            <person name="Kautmanova I."/>
            <person name="Kiss B."/>
            <person name="Kocsube S."/>
            <person name="Kotiranta H."/>
            <person name="LaButti K.M."/>
            <person name="Lechner B.E."/>
            <person name="Liimatainen K."/>
            <person name="Lipzen A."/>
            <person name="Lukacs Z."/>
            <person name="Mihaltcheva S."/>
            <person name="Morgado L.N."/>
            <person name="Niskanen T."/>
            <person name="Noordeloos M.E."/>
            <person name="Ohm R.A."/>
            <person name="Ortiz-Santana B."/>
            <person name="Ovrebo C."/>
            <person name="Racz N."/>
            <person name="Riley R."/>
            <person name="Savchenko A."/>
            <person name="Shiryaev A."/>
            <person name="Soop K."/>
            <person name="Spirin V."/>
            <person name="Szebenyi C."/>
            <person name="Tomsovsky M."/>
            <person name="Tulloss R.E."/>
            <person name="Uehling J."/>
            <person name="Grigoriev I.V."/>
            <person name="Vagvolgyi C."/>
            <person name="Papp T."/>
            <person name="Martin F.M."/>
            <person name="Miettinen O."/>
            <person name="Hibbett D.S."/>
            <person name="Nagy L.G."/>
        </authorList>
    </citation>
    <scope>NUCLEOTIDE SEQUENCE [LARGE SCALE GENOMIC DNA]</scope>
    <source>
        <strain evidence="2 3">CBS 166.37</strain>
    </source>
</reference>
<evidence type="ECO:0000313" key="2">
    <source>
        <dbReference type="EMBL" id="TFK40470.1"/>
    </source>
</evidence>
<name>A0A5C3M579_9AGAR</name>